<dbReference type="PROSITE" id="PS50995">
    <property type="entry name" value="HTH_MARR_2"/>
    <property type="match status" value="1"/>
</dbReference>
<dbReference type="PRINTS" id="PR00598">
    <property type="entry name" value="HTHMARR"/>
</dbReference>
<reference evidence="5" key="1">
    <citation type="journal article" date="2021" name="PeerJ">
        <title>Extensive microbial diversity within the chicken gut microbiome revealed by metagenomics and culture.</title>
        <authorList>
            <person name="Gilroy R."/>
            <person name="Ravi A."/>
            <person name="Getino M."/>
            <person name="Pursley I."/>
            <person name="Horton D.L."/>
            <person name="Alikhan N.F."/>
            <person name="Baker D."/>
            <person name="Gharbi K."/>
            <person name="Hall N."/>
            <person name="Watson M."/>
            <person name="Adriaenssens E.M."/>
            <person name="Foster-Nyarko E."/>
            <person name="Jarju S."/>
            <person name="Secka A."/>
            <person name="Antonio M."/>
            <person name="Oren A."/>
            <person name="Chaudhuri R.R."/>
            <person name="La Ragione R."/>
            <person name="Hildebrand F."/>
            <person name="Pallen M.J."/>
        </authorList>
    </citation>
    <scope>NUCLEOTIDE SEQUENCE</scope>
    <source>
        <strain evidence="5">ChiSjej1B19-5720</strain>
    </source>
</reference>
<evidence type="ECO:0000256" key="1">
    <source>
        <dbReference type="ARBA" id="ARBA00023015"/>
    </source>
</evidence>
<organism evidence="5 6">
    <name type="scientific">Candidatus Blautia faecavium</name>
    <dbReference type="NCBI Taxonomy" id="2838487"/>
    <lineage>
        <taxon>Bacteria</taxon>
        <taxon>Bacillati</taxon>
        <taxon>Bacillota</taxon>
        <taxon>Clostridia</taxon>
        <taxon>Lachnospirales</taxon>
        <taxon>Lachnospiraceae</taxon>
        <taxon>Blautia</taxon>
    </lineage>
</organism>
<dbReference type="CDD" id="cd00090">
    <property type="entry name" value="HTH_ARSR"/>
    <property type="match status" value="1"/>
</dbReference>
<accession>A0A9D2LTV9</accession>
<dbReference type="EMBL" id="DWYZ01000145">
    <property type="protein sequence ID" value="HJB28623.1"/>
    <property type="molecule type" value="Genomic_DNA"/>
</dbReference>
<proteinExistence type="predicted"/>
<sequence length="165" mass="19334">MDFLRKDTDEKSMQRLLMEVNRRYVGMCFHQLLEFGVYPGQIPVLYRIVQKEGSSQKEIADFLHIKPPTVNVTISRLEKAGLVCRRQDEKDQRISRIYMTEKGKNIVEQAMGKIKKNEAVLFENFDEAELCLMRRFLEQILENIEKLPDCSGKIKKKEGENECCD</sequence>
<dbReference type="SUPFAM" id="SSF46785">
    <property type="entry name" value="Winged helix' DNA-binding domain"/>
    <property type="match status" value="1"/>
</dbReference>
<dbReference type="GO" id="GO:0003677">
    <property type="term" value="F:DNA binding"/>
    <property type="evidence" value="ECO:0007669"/>
    <property type="project" value="UniProtKB-KW"/>
</dbReference>
<evidence type="ECO:0000256" key="2">
    <source>
        <dbReference type="ARBA" id="ARBA00023125"/>
    </source>
</evidence>
<gene>
    <name evidence="5" type="ORF">IAA06_07490</name>
</gene>
<reference evidence="5" key="2">
    <citation type="submission" date="2021-04" db="EMBL/GenBank/DDBJ databases">
        <authorList>
            <person name="Gilroy R."/>
        </authorList>
    </citation>
    <scope>NUCLEOTIDE SEQUENCE</scope>
    <source>
        <strain evidence="5">ChiSjej1B19-5720</strain>
    </source>
</reference>
<dbReference type="InterPro" id="IPR000835">
    <property type="entry name" value="HTH_MarR-typ"/>
</dbReference>
<dbReference type="PANTHER" id="PTHR42756">
    <property type="entry name" value="TRANSCRIPTIONAL REGULATOR, MARR"/>
    <property type="match status" value="1"/>
</dbReference>
<evidence type="ECO:0000313" key="6">
    <source>
        <dbReference type="Proteomes" id="UP000823842"/>
    </source>
</evidence>
<dbReference type="AlphaFoldDB" id="A0A9D2LTV9"/>
<dbReference type="PANTHER" id="PTHR42756:SF1">
    <property type="entry name" value="TRANSCRIPTIONAL REPRESSOR OF EMRAB OPERON"/>
    <property type="match status" value="1"/>
</dbReference>
<feature type="domain" description="HTH marR-type" evidence="4">
    <location>
        <begin position="10"/>
        <end position="142"/>
    </location>
</feature>
<dbReference type="Gene3D" id="1.10.10.10">
    <property type="entry name" value="Winged helix-like DNA-binding domain superfamily/Winged helix DNA-binding domain"/>
    <property type="match status" value="1"/>
</dbReference>
<evidence type="ECO:0000313" key="5">
    <source>
        <dbReference type="EMBL" id="HJB28623.1"/>
    </source>
</evidence>
<name>A0A9D2LTV9_9FIRM</name>
<comment type="caution">
    <text evidence="5">The sequence shown here is derived from an EMBL/GenBank/DDBJ whole genome shotgun (WGS) entry which is preliminary data.</text>
</comment>
<dbReference type="InterPro" id="IPR023187">
    <property type="entry name" value="Tscrpt_reg_MarR-type_CS"/>
</dbReference>
<dbReference type="InterPro" id="IPR036390">
    <property type="entry name" value="WH_DNA-bd_sf"/>
</dbReference>
<keyword evidence="3" id="KW-0804">Transcription</keyword>
<evidence type="ECO:0000256" key="3">
    <source>
        <dbReference type="ARBA" id="ARBA00023163"/>
    </source>
</evidence>
<dbReference type="Proteomes" id="UP000823842">
    <property type="component" value="Unassembled WGS sequence"/>
</dbReference>
<dbReference type="GO" id="GO:0003700">
    <property type="term" value="F:DNA-binding transcription factor activity"/>
    <property type="evidence" value="ECO:0007669"/>
    <property type="project" value="InterPro"/>
</dbReference>
<dbReference type="PROSITE" id="PS01117">
    <property type="entry name" value="HTH_MARR_1"/>
    <property type="match status" value="1"/>
</dbReference>
<dbReference type="InterPro" id="IPR011991">
    <property type="entry name" value="ArsR-like_HTH"/>
</dbReference>
<protein>
    <submittedName>
        <fullName evidence="5">MarR family transcriptional regulator</fullName>
    </submittedName>
</protein>
<dbReference type="InterPro" id="IPR036388">
    <property type="entry name" value="WH-like_DNA-bd_sf"/>
</dbReference>
<evidence type="ECO:0000259" key="4">
    <source>
        <dbReference type="PROSITE" id="PS50995"/>
    </source>
</evidence>
<keyword evidence="2" id="KW-0238">DNA-binding</keyword>
<dbReference type="SMART" id="SM00347">
    <property type="entry name" value="HTH_MARR"/>
    <property type="match status" value="1"/>
</dbReference>
<dbReference type="Pfam" id="PF01047">
    <property type="entry name" value="MarR"/>
    <property type="match status" value="1"/>
</dbReference>
<keyword evidence="1" id="KW-0805">Transcription regulation</keyword>